<dbReference type="EMBL" id="JAECVU010000001">
    <property type="protein sequence ID" value="MBH8587214.1"/>
    <property type="molecule type" value="Genomic_DNA"/>
</dbReference>
<evidence type="ECO:0000313" key="3">
    <source>
        <dbReference type="EMBL" id="MBH8587214.1"/>
    </source>
</evidence>
<evidence type="ECO:0000259" key="2">
    <source>
        <dbReference type="Pfam" id="PF13273"/>
    </source>
</evidence>
<comment type="caution">
    <text evidence="3">The sequence shown here is derived from an EMBL/GenBank/DDBJ whole genome shotgun (WGS) entry which is preliminary data.</text>
</comment>
<keyword evidence="1" id="KW-1133">Transmembrane helix</keyword>
<dbReference type="RefSeq" id="WP_062843035.1">
    <property type="nucleotide sequence ID" value="NZ_JACEIS010000001.1"/>
</dbReference>
<keyword evidence="4" id="KW-1185">Reference proteome</keyword>
<evidence type="ECO:0000256" key="1">
    <source>
        <dbReference type="SAM" id="Phobius"/>
    </source>
</evidence>
<feature type="transmembrane region" description="Helical" evidence="1">
    <location>
        <begin position="41"/>
        <end position="62"/>
    </location>
</feature>
<evidence type="ECO:0000313" key="4">
    <source>
        <dbReference type="Proteomes" id="UP000641910"/>
    </source>
</evidence>
<feature type="domain" description="DUF4064" evidence="2">
    <location>
        <begin position="2"/>
        <end position="83"/>
    </location>
</feature>
<sequence>MSRTTEFVLGLIGGIFGFGGALFAIFFGAVDEAVSGGTSEVTGLGWGAFLFSILAIVGAIVVKINPKIGGTLMLISGIGGIISISMFYVLATVFLVIAGLMGIFRKDKQKEMSA</sequence>
<reference evidence="3 4" key="1">
    <citation type="submission" date="2020-12" db="EMBL/GenBank/DDBJ databases">
        <title>WGS of Thermoactinomyces spp.</title>
        <authorList>
            <person name="Cheng K."/>
        </authorList>
    </citation>
    <scope>NUCLEOTIDE SEQUENCE [LARGE SCALE GENOMIC DNA]</scope>
    <source>
        <strain evidence="4">CICC 10650\ACCC 41061</strain>
    </source>
</reference>
<dbReference type="Pfam" id="PF13273">
    <property type="entry name" value="DUF4064"/>
    <property type="match status" value="1"/>
</dbReference>
<dbReference type="Proteomes" id="UP000641910">
    <property type="component" value="Unassembled WGS sequence"/>
</dbReference>
<dbReference type="InterPro" id="IPR025273">
    <property type="entry name" value="DUF4064"/>
</dbReference>
<protein>
    <submittedName>
        <fullName evidence="3">DUF4064 domain-containing protein</fullName>
    </submittedName>
</protein>
<accession>A0ABS0QEN6</accession>
<organism evidence="3 4">
    <name type="scientific">Thermoactinomyces vulgaris</name>
    <dbReference type="NCBI Taxonomy" id="2026"/>
    <lineage>
        <taxon>Bacteria</taxon>
        <taxon>Bacillati</taxon>
        <taxon>Bacillota</taxon>
        <taxon>Bacilli</taxon>
        <taxon>Bacillales</taxon>
        <taxon>Thermoactinomycetaceae</taxon>
        <taxon>Thermoactinomyces</taxon>
    </lineage>
</organism>
<name>A0ABS0QEN6_THEVU</name>
<feature type="transmembrane region" description="Helical" evidence="1">
    <location>
        <begin position="7"/>
        <end position="29"/>
    </location>
</feature>
<feature type="transmembrane region" description="Helical" evidence="1">
    <location>
        <begin position="74"/>
        <end position="104"/>
    </location>
</feature>
<keyword evidence="1" id="KW-0812">Transmembrane</keyword>
<proteinExistence type="predicted"/>
<gene>
    <name evidence="3" type="ORF">I8U22_00070</name>
</gene>
<keyword evidence="1" id="KW-0472">Membrane</keyword>